<keyword evidence="4" id="KW-0732">Signal</keyword>
<reference evidence="5 6" key="1">
    <citation type="submission" date="2020-11" db="EMBL/GenBank/DDBJ databases">
        <authorList>
            <person name="Wallbank WR R."/>
            <person name="Pardo Diaz C."/>
            <person name="Kozak K."/>
            <person name="Martin S."/>
            <person name="Jiggins C."/>
            <person name="Moest M."/>
            <person name="Warren A I."/>
            <person name="Generalovic N T."/>
            <person name="Byers J.R.P. K."/>
            <person name="Montejo-Kovacevich G."/>
            <person name="Yen C E."/>
        </authorList>
    </citation>
    <scope>NUCLEOTIDE SEQUENCE [LARGE SCALE GENOMIC DNA]</scope>
</reference>
<dbReference type="InterPro" id="IPR002213">
    <property type="entry name" value="UDP_glucos_trans"/>
</dbReference>
<comment type="similarity">
    <text evidence="1">Belongs to the UDP-glycosyltransferase family.</text>
</comment>
<dbReference type="InterPro" id="IPR050271">
    <property type="entry name" value="UDP-glycosyltransferase"/>
</dbReference>
<evidence type="ECO:0000256" key="3">
    <source>
        <dbReference type="ARBA" id="ARBA00022679"/>
    </source>
</evidence>
<accession>A0A7R8UCJ5</accession>
<dbReference type="Proteomes" id="UP000594454">
    <property type="component" value="Chromosome 1"/>
</dbReference>
<dbReference type="FunFam" id="3.40.50.2000:FF:000050">
    <property type="entry name" value="UDP-glucuronosyltransferase"/>
    <property type="match status" value="1"/>
</dbReference>
<keyword evidence="2" id="KW-0328">Glycosyltransferase</keyword>
<feature type="chain" id="PRO_5030555238" description="UDP-glucuronosyltransferase" evidence="4">
    <location>
        <begin position="23"/>
        <end position="412"/>
    </location>
</feature>
<dbReference type="CDD" id="cd03784">
    <property type="entry name" value="GT1_Gtf-like"/>
    <property type="match status" value="1"/>
</dbReference>
<keyword evidence="3" id="KW-0808">Transferase</keyword>
<evidence type="ECO:0000313" key="6">
    <source>
        <dbReference type="Proteomes" id="UP000594454"/>
    </source>
</evidence>
<dbReference type="PANTHER" id="PTHR48043:SF159">
    <property type="entry name" value="EG:EG0003.4 PROTEIN-RELATED"/>
    <property type="match status" value="1"/>
</dbReference>
<keyword evidence="6" id="KW-1185">Reference proteome</keyword>
<evidence type="ECO:0000256" key="1">
    <source>
        <dbReference type="ARBA" id="ARBA00009995"/>
    </source>
</evidence>
<organism evidence="5 6">
    <name type="scientific">Hermetia illucens</name>
    <name type="common">Black soldier fly</name>
    <dbReference type="NCBI Taxonomy" id="343691"/>
    <lineage>
        <taxon>Eukaryota</taxon>
        <taxon>Metazoa</taxon>
        <taxon>Ecdysozoa</taxon>
        <taxon>Arthropoda</taxon>
        <taxon>Hexapoda</taxon>
        <taxon>Insecta</taxon>
        <taxon>Pterygota</taxon>
        <taxon>Neoptera</taxon>
        <taxon>Endopterygota</taxon>
        <taxon>Diptera</taxon>
        <taxon>Brachycera</taxon>
        <taxon>Stratiomyomorpha</taxon>
        <taxon>Stratiomyidae</taxon>
        <taxon>Hermetiinae</taxon>
        <taxon>Hermetia</taxon>
    </lineage>
</organism>
<proteinExistence type="inferred from homology"/>
<dbReference type="PANTHER" id="PTHR48043">
    <property type="entry name" value="EG:EG0003.4 PROTEIN-RELATED"/>
    <property type="match status" value="1"/>
</dbReference>
<evidence type="ECO:0000313" key="5">
    <source>
        <dbReference type="EMBL" id="CAD7078266.1"/>
    </source>
</evidence>
<gene>
    <name evidence="5" type="ORF">HERILL_LOCUS1544</name>
</gene>
<name>A0A7R8UCJ5_HERIL</name>
<dbReference type="GO" id="GO:0008194">
    <property type="term" value="F:UDP-glycosyltransferase activity"/>
    <property type="evidence" value="ECO:0007669"/>
    <property type="project" value="InterPro"/>
</dbReference>
<dbReference type="InParanoid" id="A0A7R8UCJ5"/>
<feature type="signal peptide" evidence="4">
    <location>
        <begin position="1"/>
        <end position="22"/>
    </location>
</feature>
<dbReference type="AlphaFoldDB" id="A0A7R8UCJ5"/>
<evidence type="ECO:0000256" key="4">
    <source>
        <dbReference type="SAM" id="SignalP"/>
    </source>
</evidence>
<protein>
    <recommendedName>
        <fullName evidence="7">UDP-glucuronosyltransferase</fullName>
    </recommendedName>
</protein>
<sequence length="412" mass="46521">MLRVSVLTILTVLSVNFTVSHSARILGLFPSPAKSHLIVHMNAIRPMIERGHDVTIVTTIPVKEPNLKFRHIKAEQPNLDLSVISQNAKGFLNTMKLMAKVTNNLLNLTNLTLNSPEMQKLMKEESFDLGSPLQHISKLMGNPLELSYVPDLLTGLQQPMGFFDWVLNYVFSGVEFLLLQYMNYRMDQYYKSNFSPDKYPSFEEMKKNVSLLFVNTYLSQGHIQPNVPTIIQIGGIQIKPKQDPLPQDIKEFLDSASESGAIYFCLGSNISADLLTPDFINIMFKVFSSLKQKVIWKWDNDEFPGKSANILYKKWLPQDDILAHPNLKVFVTHAGSGGVTEAQYHGVPMVAIPFFADQFSNANKLQKIGHGVALDRDTLTKESLRKAVLEVLENPRLCGDIFQSIQRSTFKC</sequence>
<dbReference type="SUPFAM" id="SSF53756">
    <property type="entry name" value="UDP-Glycosyltransferase/glycogen phosphorylase"/>
    <property type="match status" value="1"/>
</dbReference>
<dbReference type="Gene3D" id="3.40.50.2000">
    <property type="entry name" value="Glycogen Phosphorylase B"/>
    <property type="match status" value="1"/>
</dbReference>
<dbReference type="EMBL" id="LR899009">
    <property type="protein sequence ID" value="CAD7078266.1"/>
    <property type="molecule type" value="Genomic_DNA"/>
</dbReference>
<evidence type="ECO:0000256" key="2">
    <source>
        <dbReference type="ARBA" id="ARBA00022676"/>
    </source>
</evidence>
<dbReference type="OrthoDB" id="5835829at2759"/>
<dbReference type="FunCoup" id="A0A7R8UCJ5">
    <property type="interactions" value="195"/>
</dbReference>
<evidence type="ECO:0008006" key="7">
    <source>
        <dbReference type="Google" id="ProtNLM"/>
    </source>
</evidence>
<dbReference type="Pfam" id="PF00201">
    <property type="entry name" value="UDPGT"/>
    <property type="match status" value="1"/>
</dbReference>